<evidence type="ECO:0000313" key="5">
    <source>
        <dbReference type="Proteomes" id="UP000306102"/>
    </source>
</evidence>
<dbReference type="GO" id="GO:0016567">
    <property type="term" value="P:protein ubiquitination"/>
    <property type="evidence" value="ECO:0007669"/>
    <property type="project" value="UniProtKB-UniPathway"/>
</dbReference>
<evidence type="ECO:0000256" key="2">
    <source>
        <dbReference type="PROSITE-ProRule" id="PRU00982"/>
    </source>
</evidence>
<comment type="similarity">
    <text evidence="2">Belongs to the NPH3 family.</text>
</comment>
<evidence type="ECO:0000256" key="1">
    <source>
        <dbReference type="ARBA" id="ARBA00022786"/>
    </source>
</evidence>
<keyword evidence="5" id="KW-1185">Reference proteome</keyword>
<proteinExistence type="inferred from homology"/>
<comment type="caution">
    <text evidence="4">The sequence shown here is derived from an EMBL/GenBank/DDBJ whole genome shotgun (WGS) entry which is preliminary data.</text>
</comment>
<gene>
    <name evidence="4" type="ORF">TEA_017167</name>
</gene>
<keyword evidence="1" id="KW-0833">Ubl conjugation pathway</keyword>
<accession>A0A4S4ENF2</accession>
<feature type="domain" description="NPH3" evidence="3">
    <location>
        <begin position="99"/>
        <end position="194"/>
    </location>
</feature>
<organism evidence="4 5">
    <name type="scientific">Camellia sinensis var. sinensis</name>
    <name type="common">China tea</name>
    <dbReference type="NCBI Taxonomy" id="542762"/>
    <lineage>
        <taxon>Eukaryota</taxon>
        <taxon>Viridiplantae</taxon>
        <taxon>Streptophyta</taxon>
        <taxon>Embryophyta</taxon>
        <taxon>Tracheophyta</taxon>
        <taxon>Spermatophyta</taxon>
        <taxon>Magnoliopsida</taxon>
        <taxon>eudicotyledons</taxon>
        <taxon>Gunneridae</taxon>
        <taxon>Pentapetalae</taxon>
        <taxon>asterids</taxon>
        <taxon>Ericales</taxon>
        <taxon>Theaceae</taxon>
        <taxon>Camellia</taxon>
    </lineage>
</organism>
<dbReference type="AlphaFoldDB" id="A0A4S4ENF2"/>
<dbReference type="EMBL" id="SDRB02003184">
    <property type="protein sequence ID" value="THG18223.1"/>
    <property type="molecule type" value="Genomic_DNA"/>
</dbReference>
<dbReference type="InterPro" id="IPR027356">
    <property type="entry name" value="NPH3_dom"/>
</dbReference>
<dbReference type="UniPathway" id="UPA00143"/>
<dbReference type="PROSITE" id="PS51649">
    <property type="entry name" value="NPH3"/>
    <property type="match status" value="1"/>
</dbReference>
<evidence type="ECO:0000259" key="3">
    <source>
        <dbReference type="PROSITE" id="PS51649"/>
    </source>
</evidence>
<name>A0A4S4ENF2_CAMSN</name>
<evidence type="ECO:0000313" key="4">
    <source>
        <dbReference type="EMBL" id="THG18223.1"/>
    </source>
</evidence>
<dbReference type="PANTHER" id="PTHR32370">
    <property type="entry name" value="OS12G0117600 PROTEIN"/>
    <property type="match status" value="1"/>
</dbReference>
<dbReference type="InterPro" id="IPR043454">
    <property type="entry name" value="NPH3/RPT2-like"/>
</dbReference>
<protein>
    <recommendedName>
        <fullName evidence="3">NPH3 domain-containing protein</fullName>
    </recommendedName>
</protein>
<sequence length="194" mass="20923">MGGEEWASTQHLLYPFFFLCISQSKEPREAFCSALEFPSGNNSILGSIQVTLLSSPLLFFSLAHADPQNLSLALAFPHTLSVAAAATIASPVLPPASRSACLQKLVADTNEENNNEICIHEIPGGPAAFEICAKFCYAYALRRLPGFHKGTIQGGDAIKNRSVVETIVWLLPDEKSSVPCSFLLRLLQAAITFG</sequence>
<dbReference type="Pfam" id="PF03000">
    <property type="entry name" value="NPH3"/>
    <property type="match status" value="1"/>
</dbReference>
<reference evidence="4 5" key="1">
    <citation type="journal article" date="2018" name="Proc. Natl. Acad. Sci. U.S.A.">
        <title>Draft genome sequence of Camellia sinensis var. sinensis provides insights into the evolution of the tea genome and tea quality.</title>
        <authorList>
            <person name="Wei C."/>
            <person name="Yang H."/>
            <person name="Wang S."/>
            <person name="Zhao J."/>
            <person name="Liu C."/>
            <person name="Gao L."/>
            <person name="Xia E."/>
            <person name="Lu Y."/>
            <person name="Tai Y."/>
            <person name="She G."/>
            <person name="Sun J."/>
            <person name="Cao H."/>
            <person name="Tong W."/>
            <person name="Gao Q."/>
            <person name="Li Y."/>
            <person name="Deng W."/>
            <person name="Jiang X."/>
            <person name="Wang W."/>
            <person name="Chen Q."/>
            <person name="Zhang S."/>
            <person name="Li H."/>
            <person name="Wu J."/>
            <person name="Wang P."/>
            <person name="Li P."/>
            <person name="Shi C."/>
            <person name="Zheng F."/>
            <person name="Jian J."/>
            <person name="Huang B."/>
            <person name="Shan D."/>
            <person name="Shi M."/>
            <person name="Fang C."/>
            <person name="Yue Y."/>
            <person name="Li F."/>
            <person name="Li D."/>
            <person name="Wei S."/>
            <person name="Han B."/>
            <person name="Jiang C."/>
            <person name="Yin Y."/>
            <person name="Xia T."/>
            <person name="Zhang Z."/>
            <person name="Bennetzen J.L."/>
            <person name="Zhao S."/>
            <person name="Wan X."/>
        </authorList>
    </citation>
    <scope>NUCLEOTIDE SEQUENCE [LARGE SCALE GENOMIC DNA]</scope>
    <source>
        <strain evidence="5">cv. Shuchazao</strain>
        <tissue evidence="4">Leaf</tissue>
    </source>
</reference>
<dbReference type="Proteomes" id="UP000306102">
    <property type="component" value="Unassembled WGS sequence"/>
</dbReference>